<evidence type="ECO:0000313" key="2">
    <source>
        <dbReference type="Proteomes" id="UP001153148"/>
    </source>
</evidence>
<accession>A0ABN7P7H9</accession>
<name>A0ABN7P7H9_TIMPD</name>
<reference evidence="1" key="1">
    <citation type="submission" date="2021-03" db="EMBL/GenBank/DDBJ databases">
        <authorList>
            <person name="Tran Van P."/>
        </authorList>
    </citation>
    <scope>NUCLEOTIDE SEQUENCE</scope>
</reference>
<keyword evidence="2" id="KW-1185">Reference proteome</keyword>
<dbReference type="Proteomes" id="UP001153148">
    <property type="component" value="Unassembled WGS sequence"/>
</dbReference>
<gene>
    <name evidence="1" type="ORF">TPAB3V08_LOCUS9961</name>
</gene>
<feature type="non-terminal residue" evidence="1">
    <location>
        <position position="91"/>
    </location>
</feature>
<proteinExistence type="predicted"/>
<protein>
    <submittedName>
        <fullName evidence="1">Uncharacterized protein</fullName>
    </submittedName>
</protein>
<evidence type="ECO:0000313" key="1">
    <source>
        <dbReference type="EMBL" id="CAG2063013.1"/>
    </source>
</evidence>
<sequence>MINTMADELRMHTQTINEERDRLINTRPELSNLPAGLPYLEKKTNTQMDAQQSREAELQAKRRELVELMRKDQGQPSNVNQDVCSLMSADK</sequence>
<organism evidence="1 2">
    <name type="scientific">Timema podura</name>
    <name type="common">Walking stick</name>
    <dbReference type="NCBI Taxonomy" id="61482"/>
    <lineage>
        <taxon>Eukaryota</taxon>
        <taxon>Metazoa</taxon>
        <taxon>Ecdysozoa</taxon>
        <taxon>Arthropoda</taxon>
        <taxon>Hexapoda</taxon>
        <taxon>Insecta</taxon>
        <taxon>Pterygota</taxon>
        <taxon>Neoptera</taxon>
        <taxon>Polyneoptera</taxon>
        <taxon>Phasmatodea</taxon>
        <taxon>Timematodea</taxon>
        <taxon>Timematoidea</taxon>
        <taxon>Timematidae</taxon>
        <taxon>Timema</taxon>
    </lineage>
</organism>
<comment type="caution">
    <text evidence="1">The sequence shown here is derived from an EMBL/GenBank/DDBJ whole genome shotgun (WGS) entry which is preliminary data.</text>
</comment>
<dbReference type="EMBL" id="CAJPIN010023737">
    <property type="protein sequence ID" value="CAG2063013.1"/>
    <property type="molecule type" value="Genomic_DNA"/>
</dbReference>